<accession>A0ABT8JSS1</accession>
<dbReference type="EMBL" id="JAROCC010000009">
    <property type="protein sequence ID" value="MDN4608211.1"/>
    <property type="molecule type" value="Genomic_DNA"/>
</dbReference>
<organism evidence="1 2">
    <name type="scientific">Sporosarcina highlanderae</name>
    <dbReference type="NCBI Taxonomy" id="3035916"/>
    <lineage>
        <taxon>Bacteria</taxon>
        <taxon>Bacillati</taxon>
        <taxon>Bacillota</taxon>
        <taxon>Bacilli</taxon>
        <taxon>Bacillales</taxon>
        <taxon>Caryophanaceae</taxon>
        <taxon>Sporosarcina</taxon>
    </lineage>
</organism>
<name>A0ABT8JSS1_9BACL</name>
<sequence length="98" mass="11116">MKINWLEIKDFRSIKDSGRIYVDSNITVLAGKNRFWYQVERPSKVAAYSGWDSRRVRISHSPVASLGGCGVTFIFKRRQLDGGPKAKWLKGLSSEIPS</sequence>
<evidence type="ECO:0000313" key="2">
    <source>
        <dbReference type="Proteomes" id="UP001175097"/>
    </source>
</evidence>
<proteinExistence type="predicted"/>
<reference evidence="1" key="1">
    <citation type="submission" date="2023-03" db="EMBL/GenBank/DDBJ databases">
        <title>MT1 and MT2 Draft Genomes of Novel Species.</title>
        <authorList>
            <person name="Venkateswaran K."/>
        </authorList>
    </citation>
    <scope>NUCLEOTIDE SEQUENCE</scope>
    <source>
        <strain evidence="1">F6_3S_P_2</strain>
    </source>
</reference>
<comment type="caution">
    <text evidence="1">The sequence shown here is derived from an EMBL/GenBank/DDBJ whole genome shotgun (WGS) entry which is preliminary data.</text>
</comment>
<keyword evidence="2" id="KW-1185">Reference proteome</keyword>
<dbReference type="RefSeq" id="WP_301244143.1">
    <property type="nucleotide sequence ID" value="NZ_JAROCC010000009.1"/>
</dbReference>
<protein>
    <submittedName>
        <fullName evidence="1">Uncharacterized protein</fullName>
    </submittedName>
</protein>
<gene>
    <name evidence="1" type="ORF">P5G49_12110</name>
</gene>
<evidence type="ECO:0000313" key="1">
    <source>
        <dbReference type="EMBL" id="MDN4608211.1"/>
    </source>
</evidence>
<dbReference type="Proteomes" id="UP001175097">
    <property type="component" value="Unassembled WGS sequence"/>
</dbReference>